<dbReference type="OrthoDB" id="541052at2759"/>
<organism evidence="2 3">
    <name type="scientific">Bodo saltans</name>
    <name type="common">Flagellated protozoan</name>
    <dbReference type="NCBI Taxonomy" id="75058"/>
    <lineage>
        <taxon>Eukaryota</taxon>
        <taxon>Discoba</taxon>
        <taxon>Euglenozoa</taxon>
        <taxon>Kinetoplastea</taxon>
        <taxon>Metakinetoplastina</taxon>
        <taxon>Eubodonida</taxon>
        <taxon>Bodonidae</taxon>
        <taxon>Bodo</taxon>
    </lineage>
</organism>
<sequence>MSGAPTSGVDVEVAETPVPSTAIPPPTAYVPTDNDVRRLKAALDKADKQAEGAQSCNAAEQRIIDVAVELGAFTSPSGYKIARNEDVYRHYPAMLLFLDAIRRLRVDFPSHEGCWHHWWHTFQDRVRHTIVARINQFGVAFTTGQLYIAAGFGEYVNRHTTIHGNPRQGNFPQELVERTAKKELVNFTMFFVAYADEDIYYQTKTDLRRRTELWNFLNDYPNFVCQSAHNDSRQSKARNFPQELVERTAKKELVNFTMFFVSYADEDIYYQTKTDLRRRTELWNFLNDYPNFFFLHYSPSMVMPDGQGASLLGDRDPFYPERGAKKLYFTMFPRMIPIPHFIENQGTINRIPTPKPYSERRNEVAWRGSTTGHERPYSLSDRSRVVAQFTDRGKSKYPWADVAFSATCQGVVPHDVPRFGNRIDAEQLINYQVHIDIDGNTNSWDGLRWRLMFGMMVVKARSSNGFVQWYYPHLQNGVNIIEVPVDDVSKTARVM</sequence>
<gene>
    <name evidence="2" type="ORF">BSAL_32150</name>
</gene>
<evidence type="ECO:0000313" key="3">
    <source>
        <dbReference type="Proteomes" id="UP000051952"/>
    </source>
</evidence>
<feature type="region of interest" description="Disordered" evidence="1">
    <location>
        <begin position="1"/>
        <end position="27"/>
    </location>
</feature>
<evidence type="ECO:0000256" key="1">
    <source>
        <dbReference type="SAM" id="MobiDB-lite"/>
    </source>
</evidence>
<accession>A0A0S4JQW7</accession>
<dbReference type="EMBL" id="CYKH01001926">
    <property type="protein sequence ID" value="CUG91450.1"/>
    <property type="molecule type" value="Genomic_DNA"/>
</dbReference>
<name>A0A0S4JQW7_BODSA</name>
<dbReference type="VEuPathDB" id="TriTrypDB:BSAL_32150"/>
<keyword evidence="3" id="KW-1185">Reference proteome</keyword>
<dbReference type="AlphaFoldDB" id="A0A0S4JQW7"/>
<reference evidence="3" key="1">
    <citation type="submission" date="2015-09" db="EMBL/GenBank/DDBJ databases">
        <authorList>
            <consortium name="Pathogen Informatics"/>
        </authorList>
    </citation>
    <scope>NUCLEOTIDE SEQUENCE [LARGE SCALE GENOMIC DNA]</scope>
    <source>
        <strain evidence="3">Lake Konstanz</strain>
    </source>
</reference>
<protein>
    <submittedName>
        <fullName evidence="2">Uncharacterized protein</fullName>
    </submittedName>
</protein>
<evidence type="ECO:0000313" key="2">
    <source>
        <dbReference type="EMBL" id="CUG91450.1"/>
    </source>
</evidence>
<dbReference type="Proteomes" id="UP000051952">
    <property type="component" value="Unassembled WGS sequence"/>
</dbReference>
<proteinExistence type="predicted"/>